<dbReference type="Pfam" id="PF22621">
    <property type="entry name" value="CurL-like_PKS_C"/>
    <property type="match status" value="1"/>
</dbReference>
<proteinExistence type="predicted"/>
<dbReference type="InterPro" id="IPR029058">
    <property type="entry name" value="AB_hydrolase_fold"/>
</dbReference>
<dbReference type="Pfam" id="PF00975">
    <property type="entry name" value="Thioesterase"/>
    <property type="match status" value="1"/>
</dbReference>
<dbReference type="InterPro" id="IPR016036">
    <property type="entry name" value="Malonyl_transacylase_ACP-bd"/>
</dbReference>
<dbReference type="Pfam" id="PF02801">
    <property type="entry name" value="Ketoacyl-synt_C"/>
    <property type="match status" value="1"/>
</dbReference>
<dbReference type="PROSITE" id="PS50075">
    <property type="entry name" value="CARRIER"/>
    <property type="match status" value="1"/>
</dbReference>
<dbReference type="Gene3D" id="3.40.50.1820">
    <property type="entry name" value="alpha/beta hydrolase"/>
    <property type="match status" value="1"/>
</dbReference>
<dbReference type="Pfam" id="PF14765">
    <property type="entry name" value="PS-DH"/>
    <property type="match status" value="1"/>
</dbReference>
<keyword evidence="2" id="KW-0597">Phosphoprotein</keyword>
<dbReference type="InterPro" id="IPR032088">
    <property type="entry name" value="SAT"/>
</dbReference>
<dbReference type="InterPro" id="IPR042104">
    <property type="entry name" value="PKS_dehydratase_sf"/>
</dbReference>
<dbReference type="InterPro" id="IPR049551">
    <property type="entry name" value="PKS_DH_C"/>
</dbReference>
<evidence type="ECO:0000259" key="6">
    <source>
        <dbReference type="PROSITE" id="PS50075"/>
    </source>
</evidence>
<keyword evidence="1" id="KW-0596">Phosphopantetheine</keyword>
<dbReference type="InterPro" id="IPR030918">
    <property type="entry name" value="PT_fungal_PKS"/>
</dbReference>
<dbReference type="InterPro" id="IPR001031">
    <property type="entry name" value="Thioesterase"/>
</dbReference>
<dbReference type="InterPro" id="IPR016039">
    <property type="entry name" value="Thiolase-like"/>
</dbReference>
<dbReference type="PROSITE" id="PS00012">
    <property type="entry name" value="PHOSPHOPANTETHEINE"/>
    <property type="match status" value="1"/>
</dbReference>
<dbReference type="GO" id="GO:0004312">
    <property type="term" value="F:fatty acid synthase activity"/>
    <property type="evidence" value="ECO:0007669"/>
    <property type="project" value="TreeGrafter"/>
</dbReference>
<dbReference type="Pfam" id="PF00550">
    <property type="entry name" value="PP-binding"/>
    <property type="match status" value="1"/>
</dbReference>
<dbReference type="EMBL" id="KN848065">
    <property type="protein sequence ID" value="KIY01395.1"/>
    <property type="molecule type" value="Genomic_DNA"/>
</dbReference>
<feature type="compositionally biased region" description="Polar residues" evidence="5">
    <location>
        <begin position="1779"/>
        <end position="1790"/>
    </location>
</feature>
<dbReference type="InterPro" id="IPR050091">
    <property type="entry name" value="PKS_NRPS_Biosynth_Enz"/>
</dbReference>
<dbReference type="InterPro" id="IPR014043">
    <property type="entry name" value="Acyl_transferase_dom"/>
</dbReference>
<dbReference type="NCBIfam" id="TIGR04532">
    <property type="entry name" value="PT_fungal_PKS"/>
    <property type="match status" value="1"/>
</dbReference>
<evidence type="ECO:0000259" key="7">
    <source>
        <dbReference type="PROSITE" id="PS52004"/>
    </source>
</evidence>
<dbReference type="SMART" id="SM01294">
    <property type="entry name" value="PKS_PP_betabranch"/>
    <property type="match status" value="1"/>
</dbReference>
<feature type="region of interest" description="C-terminal hotdog fold" evidence="4">
    <location>
        <begin position="1434"/>
        <end position="1583"/>
    </location>
</feature>
<evidence type="ECO:0000256" key="2">
    <source>
        <dbReference type="ARBA" id="ARBA00022553"/>
    </source>
</evidence>
<dbReference type="PANTHER" id="PTHR43775:SF37">
    <property type="entry name" value="SI:DKEY-61P9.11"/>
    <property type="match status" value="1"/>
</dbReference>
<dbReference type="Gene3D" id="3.30.70.250">
    <property type="entry name" value="Malonyl-CoA ACP transacylase, ACP-binding"/>
    <property type="match status" value="1"/>
</dbReference>
<feature type="compositionally biased region" description="Low complexity" evidence="5">
    <location>
        <begin position="1631"/>
        <end position="1643"/>
    </location>
</feature>
<dbReference type="GO" id="GO:0031177">
    <property type="term" value="F:phosphopantetheine binding"/>
    <property type="evidence" value="ECO:0007669"/>
    <property type="project" value="InterPro"/>
</dbReference>
<dbReference type="InterPro" id="IPR036736">
    <property type="entry name" value="ACP-like_sf"/>
</dbReference>
<dbReference type="Gene3D" id="3.30.70.3290">
    <property type="match status" value="1"/>
</dbReference>
<accession>A0A0D2KDR4</accession>
<feature type="region of interest" description="Disordered" evidence="5">
    <location>
        <begin position="1590"/>
        <end position="1645"/>
    </location>
</feature>
<dbReference type="InterPro" id="IPR006162">
    <property type="entry name" value="Ppantetheine_attach_site"/>
</dbReference>
<dbReference type="SUPFAM" id="SSF52151">
    <property type="entry name" value="FabD/lysophospholipase-like"/>
    <property type="match status" value="1"/>
</dbReference>
<dbReference type="GO" id="GO:0044550">
    <property type="term" value="P:secondary metabolite biosynthetic process"/>
    <property type="evidence" value="ECO:0007669"/>
    <property type="project" value="UniProtKB-ARBA"/>
</dbReference>
<comment type="caution">
    <text evidence="4">Lacks conserved residue(s) required for the propagation of feature annotation.</text>
</comment>
<organism evidence="9 10">
    <name type="scientific">Fonsecaea multimorphosa CBS 102226</name>
    <dbReference type="NCBI Taxonomy" id="1442371"/>
    <lineage>
        <taxon>Eukaryota</taxon>
        <taxon>Fungi</taxon>
        <taxon>Dikarya</taxon>
        <taxon>Ascomycota</taxon>
        <taxon>Pezizomycotina</taxon>
        <taxon>Eurotiomycetes</taxon>
        <taxon>Chaetothyriomycetidae</taxon>
        <taxon>Chaetothyriales</taxon>
        <taxon>Herpotrichiellaceae</taxon>
        <taxon>Fonsecaea</taxon>
    </lineage>
</organism>
<dbReference type="InterPro" id="IPR049900">
    <property type="entry name" value="PKS_mFAS_DH"/>
</dbReference>
<dbReference type="RefSeq" id="XP_016635517.1">
    <property type="nucleotide sequence ID" value="XM_016773460.1"/>
</dbReference>
<dbReference type="InterPro" id="IPR020806">
    <property type="entry name" value="PKS_PP-bd"/>
</dbReference>
<dbReference type="SUPFAM" id="SSF47336">
    <property type="entry name" value="ACP-like"/>
    <property type="match status" value="1"/>
</dbReference>
<feature type="domain" description="PKS/mFAS DH" evidence="8">
    <location>
        <begin position="1268"/>
        <end position="1583"/>
    </location>
</feature>
<dbReference type="InterPro" id="IPR009081">
    <property type="entry name" value="PP-bd_ACP"/>
</dbReference>
<dbReference type="STRING" id="1442371.A0A0D2KDR4"/>
<feature type="domain" description="Carrier" evidence="6">
    <location>
        <begin position="1643"/>
        <end position="1720"/>
    </location>
</feature>
<feature type="region of interest" description="N-terminal hotdog fold" evidence="4">
    <location>
        <begin position="1268"/>
        <end position="1405"/>
    </location>
</feature>
<name>A0A0D2KDR4_9EURO</name>
<evidence type="ECO:0000256" key="3">
    <source>
        <dbReference type="ARBA" id="ARBA00022679"/>
    </source>
</evidence>
<dbReference type="InterPro" id="IPR016035">
    <property type="entry name" value="Acyl_Trfase/lysoPLipase"/>
</dbReference>
<dbReference type="PROSITE" id="PS52004">
    <property type="entry name" value="KS3_2"/>
    <property type="match status" value="1"/>
</dbReference>
<evidence type="ECO:0000259" key="8">
    <source>
        <dbReference type="PROSITE" id="PS52019"/>
    </source>
</evidence>
<dbReference type="Gene3D" id="3.40.366.10">
    <property type="entry name" value="Malonyl-Coenzyme A Acyl Carrier Protein, domain 2"/>
    <property type="match status" value="1"/>
</dbReference>
<dbReference type="SMART" id="SM00823">
    <property type="entry name" value="PKS_PP"/>
    <property type="match status" value="1"/>
</dbReference>
<evidence type="ECO:0000256" key="5">
    <source>
        <dbReference type="SAM" id="MobiDB-lite"/>
    </source>
</evidence>
<dbReference type="CDD" id="cd00833">
    <property type="entry name" value="PKS"/>
    <property type="match status" value="1"/>
</dbReference>
<feature type="compositionally biased region" description="Low complexity" evidence="5">
    <location>
        <begin position="1741"/>
        <end position="1769"/>
    </location>
</feature>
<dbReference type="SUPFAM" id="SSF53901">
    <property type="entry name" value="Thiolase-like"/>
    <property type="match status" value="1"/>
</dbReference>
<dbReference type="InterPro" id="IPR014031">
    <property type="entry name" value="Ketoacyl_synth_C"/>
</dbReference>
<dbReference type="InterPro" id="IPR001227">
    <property type="entry name" value="Ac_transferase_dom_sf"/>
</dbReference>
<evidence type="ECO:0000256" key="1">
    <source>
        <dbReference type="ARBA" id="ARBA00022450"/>
    </source>
</evidence>
<dbReference type="PANTHER" id="PTHR43775">
    <property type="entry name" value="FATTY ACID SYNTHASE"/>
    <property type="match status" value="1"/>
</dbReference>
<feature type="compositionally biased region" description="Low complexity" evidence="5">
    <location>
        <begin position="1719"/>
        <end position="1733"/>
    </location>
</feature>
<dbReference type="Gene3D" id="3.10.129.110">
    <property type="entry name" value="Polyketide synthase dehydratase"/>
    <property type="match status" value="1"/>
</dbReference>
<feature type="domain" description="Ketosynthase family 3 (KS3)" evidence="7">
    <location>
        <begin position="378"/>
        <end position="810"/>
    </location>
</feature>
<protein>
    <submittedName>
        <fullName evidence="9">Uncharacterized protein</fullName>
    </submittedName>
</protein>
<dbReference type="PROSITE" id="PS52019">
    <property type="entry name" value="PKS_MFAS_DH"/>
    <property type="match status" value="1"/>
</dbReference>
<dbReference type="Pfam" id="PF00698">
    <property type="entry name" value="Acyl_transf_1"/>
    <property type="match status" value="1"/>
</dbReference>
<reference evidence="9 10" key="1">
    <citation type="submission" date="2015-01" db="EMBL/GenBank/DDBJ databases">
        <title>The Genome Sequence of Fonsecaea multimorphosa CBS 102226.</title>
        <authorList>
            <consortium name="The Broad Institute Genomics Platform"/>
            <person name="Cuomo C."/>
            <person name="de Hoog S."/>
            <person name="Gorbushina A."/>
            <person name="Stielow B."/>
            <person name="Teixiera M."/>
            <person name="Abouelleil A."/>
            <person name="Chapman S.B."/>
            <person name="Priest M."/>
            <person name="Young S.K."/>
            <person name="Wortman J."/>
            <person name="Nusbaum C."/>
            <person name="Birren B."/>
        </authorList>
    </citation>
    <scope>NUCLEOTIDE SEQUENCE [LARGE SCALE GENOMIC DNA]</scope>
    <source>
        <strain evidence="9 10">CBS 102226</strain>
    </source>
</reference>
<dbReference type="GO" id="GO:0006633">
    <property type="term" value="P:fatty acid biosynthetic process"/>
    <property type="evidence" value="ECO:0007669"/>
    <property type="project" value="TreeGrafter"/>
</dbReference>
<dbReference type="SUPFAM" id="SSF53474">
    <property type="entry name" value="alpha/beta-Hydrolases"/>
    <property type="match status" value="1"/>
</dbReference>
<evidence type="ECO:0000256" key="4">
    <source>
        <dbReference type="PROSITE-ProRule" id="PRU01363"/>
    </source>
</evidence>
<dbReference type="SMART" id="SM00827">
    <property type="entry name" value="PKS_AT"/>
    <property type="match status" value="1"/>
</dbReference>
<dbReference type="Pfam" id="PF00109">
    <property type="entry name" value="ketoacyl-synt"/>
    <property type="match status" value="1"/>
</dbReference>
<feature type="region of interest" description="Disordered" evidence="5">
    <location>
        <begin position="1714"/>
        <end position="1804"/>
    </location>
</feature>
<sequence>MEAANISPPQSTRTVVIFGDITDPWADGLDQLYKQAVSTPWLKSFLDELAGVVRLEAKSVFLDRALQDSLGHFSSLAELGGKYRHATDDFGLARAILLHTVRAGFLLQWAQREPHLLGPDAPTEWLGLSGGLLTASALAVADTFETLYDALLQTARLVVRVCKVASVRSRAVEDQPGAWGWAVLGIASDELRKALGQFQQDAGIPASRRAKVGVTGNGWSTVIGPPSVLKLFFQQCPVVRDLAHNPVEIKSLQHTLAISAAEIHAMVGDDAAMLERPLRCPNHAIWGMDDPEALYPTWGDLLRAVCDQVLARPLDITHVVGSLVSRSDGLDTVRIIQPGSCSHAPYLATALKAAGRNVLVRHQHSLLDGDDTGPSLMAGRIAIVGMAGRGPKSDNVDQFWEVIMSKQDTCTEIPKDRFDIDDYYCPAHERGDQRCKMETRHGCFMDNPGHFDSRFFHVSPREALLMDPNHRQFLMSTYEALEMAGYSDGQTRTTDPNRIAAFYAQATDDWHKQTHPTLGCDSYTLQGIQRAFGAGRLAFSFKWEGPTYSLDSACAGTTACVHLACMSFLSNDIDMAIAGAANILNWPHSFTCLDDSGILSHTGNCKPFRDDADGYARADFVGAVVLKRLQDAVAHNDNILAVVASSGRNHSGNSTSITTSDGGAQERLFRKIMRNAQVTPDDISYVEMHGTGTQTGDPAEVGAVSNTFKHRRPTLGPVFIGGVKANVGHGEAAAGMAELLKSIMMFKHDIIPPQAGMPHALNPKFPPLKDLNIDIPSEPREFKKHANKPRRILLNNFDAAGGNACLLLEDYHGHNPKRTIVDPRNAHVVAVSARTKAAFEANKRKLAEFLRANPATRLQDVAYTTTARRMQHPLRFATPATSIHELITKLERTEPASSASKSQVVLVYTGQGSHYAGMGAELYRTSSVFRDTIDLCAAICENNGFPSFLDIITDNRTDVSTKDAAQIQLAVVALEISLTAFWRSVGLEAAMVMGHSLGEYAALHAAGVLSLADTLYLVGKRALMLLERCEAGSCAMLALSTSAATVQHHLAQNPASACAVACINSPKATVISGTLEDLEEFRARITGQDAKIRGTVLSIPFAMHSFQMDPILRDYSSLAGGVTYSAPKIPVASTLLASIVSSPNVFNQDYLAQQTRQPVDFAGALKAVGSKLKDPVWLEIGPGPVCTSFVRATLSPPGTKCLHSIDASSSNWMSISQSLSLAYMTGVEVDWLAFHQPYESCLQLLTLPLYTWDMKDYWMTFEEDRRIEDVTEESKPEVAAAPFIATSYFPRRYLHPAFLGLIDGHRMQQIGLASGSVFCDAALSAAKYTIEYSGRKGITARNLTVHDPELLAPLTRSLVGVDGELLTTATMGNESSSVVNVTFEAKSAKGASHNLGSMRVEISNPQETQAVWDRMSYFIKAKADERINASKQGFGHRIQPEVFYALFSNAVEFDPAFQGVQEAYLAKDFQEAAAIVCLKEDPAGSNFTFSPYWSEALAHLAGFMVNGNPNKSSRTTFIVMGFESVEQTIDFEPGKTYLTYTRINRWEKDTAFCDAYVFDYETSRLVMQCINLRYQELPKVVWKTILEGHHPGGSKENTAAPRKAPTQGNKKAEAAPVSKPSERPATKLQHPQQSQQPQQQAASSGGGFFQLLVESIAKSTGVDASELTPDMQLADLGVDSIMSIEVASMVRAKTGKEIPATFVLEYPTVGDLLAEFGDEPANPSSPESPAAQPEPEPEPEPASSTSSAQHPTTTSSSSSSSSVNTPASSFVKIEKPIATPNNEAATQRPETQPPHDNSPLPSVRITLLKGRPGNGKTPLYLMAEGTGSIATYIHLPAFKSKLPVYGVDSPFLRCPSRLTPEVGMEGVGKYVVDALVTAQPTGSFMIGGFSAGTIVAYEVARQLLQRGRKVDGLLLVDVCCPRPATGVTLTEEEVNHETDVGIAVFGAAAAAGDDSGMWSSTQVSRDHLRAYLVAMRLYHPPAMKPNERPGATAIIWAERGMVRRVQSDPNSMKLLQEAGIPLKAYPGFMEDPRLGPFACFIPDKTEADLGPNGWDRYVGDLLCLHVDADHLDMPMPNHVHKMHEEMEKALAHFGHAHPRK</sequence>
<dbReference type="VEuPathDB" id="FungiDB:Z520_02947"/>
<keyword evidence="3" id="KW-0808">Transferase</keyword>
<gene>
    <name evidence="9" type="ORF">Z520_02947</name>
</gene>
<evidence type="ECO:0000313" key="9">
    <source>
        <dbReference type="EMBL" id="KIY01395.1"/>
    </source>
</evidence>
<dbReference type="Proteomes" id="UP000053411">
    <property type="component" value="Unassembled WGS sequence"/>
</dbReference>
<dbReference type="OrthoDB" id="329835at2759"/>
<keyword evidence="10" id="KW-1185">Reference proteome</keyword>
<dbReference type="Gene3D" id="1.10.1200.10">
    <property type="entry name" value="ACP-like"/>
    <property type="match status" value="1"/>
</dbReference>
<dbReference type="InterPro" id="IPR014030">
    <property type="entry name" value="Ketoacyl_synth_N"/>
</dbReference>
<dbReference type="Gene3D" id="3.40.47.10">
    <property type="match status" value="1"/>
</dbReference>
<dbReference type="Pfam" id="PF16073">
    <property type="entry name" value="SAT"/>
    <property type="match status" value="1"/>
</dbReference>
<dbReference type="GeneID" id="27708693"/>
<dbReference type="InterPro" id="IPR020841">
    <property type="entry name" value="PKS_Beta-ketoAc_synthase_dom"/>
</dbReference>
<dbReference type="SUPFAM" id="SSF55048">
    <property type="entry name" value="Probable ACP-binding domain of malonyl-CoA ACP transacylase"/>
    <property type="match status" value="1"/>
</dbReference>
<evidence type="ECO:0000313" key="10">
    <source>
        <dbReference type="Proteomes" id="UP000053411"/>
    </source>
</evidence>
<dbReference type="SMART" id="SM00825">
    <property type="entry name" value="PKS_KS"/>
    <property type="match status" value="1"/>
</dbReference>